<dbReference type="RefSeq" id="WP_179728370.1">
    <property type="nucleotide sequence ID" value="NZ_BAABEF010000001.1"/>
</dbReference>
<accession>A0A852S002</accession>
<dbReference type="Proteomes" id="UP000582231">
    <property type="component" value="Unassembled WGS sequence"/>
</dbReference>
<evidence type="ECO:0000313" key="2">
    <source>
        <dbReference type="Proteomes" id="UP000582231"/>
    </source>
</evidence>
<reference evidence="1 2" key="1">
    <citation type="submission" date="2020-07" db="EMBL/GenBank/DDBJ databases">
        <title>Sequencing the genomes of 1000 actinobacteria strains.</title>
        <authorList>
            <person name="Klenk H.-P."/>
        </authorList>
    </citation>
    <scope>NUCLEOTIDE SEQUENCE [LARGE SCALE GENOMIC DNA]</scope>
    <source>
        <strain evidence="1 2">DSM 19082</strain>
    </source>
</reference>
<gene>
    <name evidence="1" type="ORF">BJ958_003698</name>
</gene>
<keyword evidence="2" id="KW-1185">Reference proteome</keyword>
<dbReference type="AlphaFoldDB" id="A0A852S002"/>
<organism evidence="1 2">
    <name type="scientific">Nocardioides kongjuensis</name>
    <dbReference type="NCBI Taxonomy" id="349522"/>
    <lineage>
        <taxon>Bacteria</taxon>
        <taxon>Bacillati</taxon>
        <taxon>Actinomycetota</taxon>
        <taxon>Actinomycetes</taxon>
        <taxon>Propionibacteriales</taxon>
        <taxon>Nocardioidaceae</taxon>
        <taxon>Nocardioides</taxon>
    </lineage>
</organism>
<name>A0A852S002_9ACTN</name>
<protein>
    <submittedName>
        <fullName evidence="1">Uncharacterized protein</fullName>
    </submittedName>
</protein>
<comment type="caution">
    <text evidence="1">The sequence shown here is derived from an EMBL/GenBank/DDBJ whole genome shotgun (WGS) entry which is preliminary data.</text>
</comment>
<proteinExistence type="predicted"/>
<dbReference type="EMBL" id="JACCBF010000001">
    <property type="protein sequence ID" value="NYD32152.1"/>
    <property type="molecule type" value="Genomic_DNA"/>
</dbReference>
<sequence>MALLSKSGIATVAVATGLVLTAGTSGAVAGAMITGKQIKNNTVTTKDIKNNNLTGADVADGSLDSADLSAAVRSGLGDLTISGSVSKTGVVTLRHAPAGVGVTAQVNVGNNLGNACVTVTGANVGPANAVIIATPDYGNDDTTTLGTSAIVEATSKVADGGCTNGFRVQTLLRKADNTIEQKAEGFLFQIN</sequence>
<evidence type="ECO:0000313" key="1">
    <source>
        <dbReference type="EMBL" id="NYD32152.1"/>
    </source>
</evidence>